<evidence type="ECO:0000313" key="8">
    <source>
        <dbReference type="EMBL" id="MFC5135095.1"/>
    </source>
</evidence>
<dbReference type="PANTHER" id="PTHR30250:SF10">
    <property type="entry name" value="LIPOPOLYSACCHARIDE BIOSYNTHESIS PROTEIN WZXC"/>
    <property type="match status" value="1"/>
</dbReference>
<dbReference type="PANTHER" id="PTHR30250">
    <property type="entry name" value="PST FAMILY PREDICTED COLANIC ACID TRANSPORTER"/>
    <property type="match status" value="1"/>
</dbReference>
<evidence type="ECO:0000256" key="6">
    <source>
        <dbReference type="ARBA" id="ARBA00023136"/>
    </source>
</evidence>
<feature type="transmembrane region" description="Helical" evidence="7">
    <location>
        <begin position="309"/>
        <end position="334"/>
    </location>
</feature>
<feature type="transmembrane region" description="Helical" evidence="7">
    <location>
        <begin position="340"/>
        <end position="360"/>
    </location>
</feature>
<feature type="transmembrane region" description="Helical" evidence="7">
    <location>
        <begin position="131"/>
        <end position="152"/>
    </location>
</feature>
<evidence type="ECO:0000313" key="9">
    <source>
        <dbReference type="Proteomes" id="UP001596145"/>
    </source>
</evidence>
<reference evidence="8 9" key="1">
    <citation type="journal article" date="2019" name="Int. J. Syst. Evol. Microbiol.">
        <title>The Global Catalogue of Microorganisms (GCM) 10K type strain sequencing project: providing services to taxonomists for standard genome sequencing and annotation.</title>
        <authorList>
            <consortium name="The Broad Institute Genomics Platform"/>
            <consortium name="The Broad Institute Genome Sequencing Center for Infectious Disease"/>
            <person name="Wu L."/>
            <person name="Ma J."/>
        </authorList>
    </citation>
    <scope>NUCLEOTIDE SEQUENCE [LARGE SCALE GENOMIC DNA]</scope>
    <source>
        <strain evidence="8 9">CGMCC 1.16026</strain>
    </source>
</reference>
<evidence type="ECO:0000256" key="1">
    <source>
        <dbReference type="ARBA" id="ARBA00004651"/>
    </source>
</evidence>
<evidence type="ECO:0000256" key="3">
    <source>
        <dbReference type="ARBA" id="ARBA00022475"/>
    </source>
</evidence>
<feature type="transmembrane region" description="Helical" evidence="7">
    <location>
        <begin position="106"/>
        <end position="125"/>
    </location>
</feature>
<dbReference type="EMBL" id="JBHSKV010000013">
    <property type="protein sequence ID" value="MFC5135095.1"/>
    <property type="molecule type" value="Genomic_DNA"/>
</dbReference>
<accession>A0ABD5QS52</accession>
<keyword evidence="9" id="KW-1185">Reference proteome</keyword>
<keyword evidence="6 7" id="KW-0472">Membrane</keyword>
<evidence type="ECO:0000256" key="7">
    <source>
        <dbReference type="SAM" id="Phobius"/>
    </source>
</evidence>
<evidence type="ECO:0000256" key="5">
    <source>
        <dbReference type="ARBA" id="ARBA00022989"/>
    </source>
</evidence>
<gene>
    <name evidence="8" type="ORF">ACFPJA_10260</name>
</gene>
<protein>
    <submittedName>
        <fullName evidence="8">Lipopolysaccharide biosynthesis protein</fullName>
    </submittedName>
</protein>
<evidence type="ECO:0000256" key="2">
    <source>
        <dbReference type="ARBA" id="ARBA00007430"/>
    </source>
</evidence>
<dbReference type="Pfam" id="PF13440">
    <property type="entry name" value="Polysacc_synt_3"/>
    <property type="match status" value="1"/>
</dbReference>
<dbReference type="InterPro" id="IPR050833">
    <property type="entry name" value="Poly_Biosynth_Transport"/>
</dbReference>
<comment type="caution">
    <text evidence="8">The sequence shown here is derived from an EMBL/GenBank/DDBJ whole genome shotgun (WGS) entry which is preliminary data.</text>
</comment>
<keyword evidence="5 7" id="KW-1133">Transmembrane helix</keyword>
<name>A0ABD5QS52_9EURY</name>
<keyword evidence="4 7" id="KW-0812">Transmembrane</keyword>
<dbReference type="AlphaFoldDB" id="A0ABD5QS52"/>
<feature type="transmembrane region" description="Helical" evidence="7">
    <location>
        <begin position="431"/>
        <end position="452"/>
    </location>
</feature>
<proteinExistence type="inferred from homology"/>
<dbReference type="GO" id="GO:0005886">
    <property type="term" value="C:plasma membrane"/>
    <property type="evidence" value="ECO:0007669"/>
    <property type="project" value="UniProtKB-SubCell"/>
</dbReference>
<dbReference type="CDD" id="cd13127">
    <property type="entry name" value="MATE_tuaB_like"/>
    <property type="match status" value="1"/>
</dbReference>
<keyword evidence="3" id="KW-1003">Cell membrane</keyword>
<comment type="similarity">
    <text evidence="2">Belongs to the polysaccharide synthase family.</text>
</comment>
<evidence type="ECO:0000256" key="4">
    <source>
        <dbReference type="ARBA" id="ARBA00022692"/>
    </source>
</evidence>
<sequence>MSPLDKLRALVERLIPGGGTAERTVKSAAWLASQNVVGRGLQLAFLAILARVIGPGELGLVGIGLLTLNATKKFTTIGLNHALIQKVEDDIDSHLNTTWMLEIGRGLLISSVLLLVAPFVAGSFFGEPRAIRLIQVLGLSPLLLGFRNPGIVYFQKDLEFHKQFVYKIGGDTAQFVVGVGYAMIHPTAWAFVFAFVAADVMKLVISYTIHGYRPYPSFDVDVAKELIDYGKWLTGSSILYFLYSEGDDVFVGWFLTPTALAYYQYTYRFSNAPATELTQVINSVMFPAFSKLQSDEEELRNAFGKTLRMASLVAFPSAIGIAAVAPEFILTVFGEEWLPAVPAMQVLAFYGLMRAIAKTFGPVWEAIGRPDYVTKMSALRVVLIAIFIYPMTDAFGIVGTALTVTGIFVFPMLPLDVYITSRAIDIPMRSIAYEFVYPFLASVPMGLVVWYLGRVSPFGSLVSLILLVAVGTVVFSVNVLLLQQVSEWNVTTNFRRIYRNLAA</sequence>
<dbReference type="RefSeq" id="WP_238987627.1">
    <property type="nucleotide sequence ID" value="NZ_JBHSKV010000013.1"/>
</dbReference>
<comment type="subcellular location">
    <subcellularLocation>
        <location evidence="1">Cell membrane</location>
        <topology evidence="1">Multi-pass membrane protein</topology>
    </subcellularLocation>
</comment>
<feature type="transmembrane region" description="Helical" evidence="7">
    <location>
        <begin position="458"/>
        <end position="481"/>
    </location>
</feature>
<organism evidence="8 9">
    <name type="scientific">Halorubrum glutamatedens</name>
    <dbReference type="NCBI Taxonomy" id="2707018"/>
    <lineage>
        <taxon>Archaea</taxon>
        <taxon>Methanobacteriati</taxon>
        <taxon>Methanobacteriota</taxon>
        <taxon>Stenosarchaea group</taxon>
        <taxon>Halobacteria</taxon>
        <taxon>Halobacteriales</taxon>
        <taxon>Haloferacaceae</taxon>
        <taxon>Halorubrum</taxon>
    </lineage>
</organism>
<dbReference type="Proteomes" id="UP001596145">
    <property type="component" value="Unassembled WGS sequence"/>
</dbReference>